<keyword evidence="4" id="KW-1185">Reference proteome</keyword>
<organism evidence="3 4">
    <name type="scientific">Streptomyces jumonjinensis</name>
    <dbReference type="NCBI Taxonomy" id="1945"/>
    <lineage>
        <taxon>Bacteria</taxon>
        <taxon>Bacillati</taxon>
        <taxon>Actinomycetota</taxon>
        <taxon>Actinomycetes</taxon>
        <taxon>Kitasatosporales</taxon>
        <taxon>Streptomycetaceae</taxon>
        <taxon>Streptomyces</taxon>
    </lineage>
</organism>
<evidence type="ECO:0000313" key="4">
    <source>
        <dbReference type="Proteomes" id="UP000419138"/>
    </source>
</evidence>
<sequence length="198" mass="20655">MDDMVNSAGKNDVEGSRRKLRLAVAAGVGAGLSVALVATGLAFAFLSDDDSDDKRATVSSSSSASPASEKYTKNLAFAQCLRDKGVSKFPDPDPSGAIRVEPDSGIDIKTKEYKSAENACKEIAPPMGERLKRPSGLPSLDTSKYVGCMRENGMPDFPDPDGGGMFTGIDLDAPDYKAAQAKCGKFMPVLGVPTPAGS</sequence>
<feature type="transmembrane region" description="Helical" evidence="2">
    <location>
        <begin position="20"/>
        <end position="46"/>
    </location>
</feature>
<feature type="region of interest" description="Disordered" evidence="1">
    <location>
        <begin position="50"/>
        <end position="69"/>
    </location>
</feature>
<protein>
    <submittedName>
        <fullName evidence="3">Uncharacterized protein</fullName>
    </submittedName>
</protein>
<reference evidence="3 4" key="1">
    <citation type="submission" date="2019-05" db="EMBL/GenBank/DDBJ databases">
        <title>Comparative genomics and metabolomics analyses of clavulanic acid producing Streptomyces species provides insight into specialized metabolism and evolution of beta-lactam biosynthetic gene clusters.</title>
        <authorList>
            <person name="Moore M.A."/>
            <person name="Cruz-Morales P."/>
            <person name="Barona Gomez F."/>
            <person name="Kapil T."/>
        </authorList>
    </citation>
    <scope>NUCLEOTIDE SEQUENCE [LARGE SCALE GENOMIC DNA]</scope>
    <source>
        <strain evidence="3 4">NRRL 5741</strain>
    </source>
</reference>
<keyword evidence="2" id="KW-1133">Transmembrane helix</keyword>
<proteinExistence type="predicted"/>
<keyword evidence="2" id="KW-0472">Membrane</keyword>
<comment type="caution">
    <text evidence="3">The sequence shown here is derived from an EMBL/GenBank/DDBJ whole genome shotgun (WGS) entry which is preliminary data.</text>
</comment>
<dbReference type="Proteomes" id="UP000419138">
    <property type="component" value="Unassembled WGS sequence"/>
</dbReference>
<keyword evidence="2" id="KW-0812">Transmembrane</keyword>
<dbReference type="EMBL" id="VCLA01000202">
    <property type="protein sequence ID" value="MQT05505.1"/>
    <property type="molecule type" value="Genomic_DNA"/>
</dbReference>
<dbReference type="OrthoDB" id="7949713at2"/>
<evidence type="ECO:0000313" key="3">
    <source>
        <dbReference type="EMBL" id="MQT05505.1"/>
    </source>
</evidence>
<evidence type="ECO:0000256" key="1">
    <source>
        <dbReference type="SAM" id="MobiDB-lite"/>
    </source>
</evidence>
<name>A0A646KTE2_STRJU</name>
<feature type="compositionally biased region" description="Low complexity" evidence="1">
    <location>
        <begin position="59"/>
        <end position="68"/>
    </location>
</feature>
<gene>
    <name evidence="3" type="ORF">FF041_37070</name>
</gene>
<accession>A0A646KTE2</accession>
<evidence type="ECO:0000256" key="2">
    <source>
        <dbReference type="SAM" id="Phobius"/>
    </source>
</evidence>
<dbReference type="RefSeq" id="WP_153487207.1">
    <property type="nucleotide sequence ID" value="NZ_JBEPDZ010000071.1"/>
</dbReference>
<dbReference type="AlphaFoldDB" id="A0A646KTE2"/>